<evidence type="ECO:0000256" key="7">
    <source>
        <dbReference type="ARBA" id="ARBA00023010"/>
    </source>
</evidence>
<reference evidence="14" key="1">
    <citation type="journal article" date="2019" name="Int. J. Syst. Evol. Microbiol.">
        <title>The Global Catalogue of Microorganisms (GCM) 10K type strain sequencing project: providing services to taxonomists for standard genome sequencing and annotation.</title>
        <authorList>
            <consortium name="The Broad Institute Genomics Platform"/>
            <consortium name="The Broad Institute Genome Sequencing Center for Infectious Disease"/>
            <person name="Wu L."/>
            <person name="Ma J."/>
        </authorList>
    </citation>
    <scope>NUCLEOTIDE SEQUENCE [LARGE SCALE GENOMIC DNA]</scope>
    <source>
        <strain evidence="14">CCM 8749</strain>
    </source>
</reference>
<evidence type="ECO:0000256" key="8">
    <source>
        <dbReference type="ARBA" id="ARBA00023136"/>
    </source>
</evidence>
<evidence type="ECO:0000256" key="6">
    <source>
        <dbReference type="ARBA" id="ARBA00022989"/>
    </source>
</evidence>
<gene>
    <name evidence="9 13" type="primary">secD</name>
    <name evidence="13" type="ORF">ACFPXP_19025</name>
</gene>
<dbReference type="InterPro" id="IPR022813">
    <property type="entry name" value="SecD/SecF_arch_bac"/>
</dbReference>
<dbReference type="InterPro" id="IPR054384">
    <property type="entry name" value="SecDF_P1_head"/>
</dbReference>
<keyword evidence="7 9" id="KW-0811">Translocation</keyword>
<evidence type="ECO:0000256" key="5">
    <source>
        <dbReference type="ARBA" id="ARBA00022927"/>
    </source>
</evidence>
<keyword evidence="5 9" id="KW-0653">Protein transport</keyword>
<dbReference type="PANTHER" id="PTHR30081">
    <property type="entry name" value="PROTEIN-EXPORT MEMBRANE PROTEIN SEC"/>
    <property type="match status" value="1"/>
</dbReference>
<dbReference type="InterPro" id="IPR001036">
    <property type="entry name" value="Acrflvin-R"/>
</dbReference>
<feature type="transmembrane region" description="Helical" evidence="9">
    <location>
        <begin position="7"/>
        <end position="29"/>
    </location>
</feature>
<feature type="transmembrane region" description="Helical" evidence="9">
    <location>
        <begin position="343"/>
        <end position="365"/>
    </location>
</feature>
<keyword evidence="6 9" id="KW-1133">Transmembrane helix</keyword>
<dbReference type="InterPro" id="IPR005791">
    <property type="entry name" value="SecD"/>
</dbReference>
<evidence type="ECO:0000313" key="14">
    <source>
        <dbReference type="Proteomes" id="UP001596250"/>
    </source>
</evidence>
<evidence type="ECO:0000256" key="3">
    <source>
        <dbReference type="ARBA" id="ARBA00022475"/>
    </source>
</evidence>
<feature type="transmembrane region" description="Helical" evidence="9">
    <location>
        <begin position="298"/>
        <end position="322"/>
    </location>
</feature>
<feature type="domain" description="Protein export membrane protein SecD/SecF C-terminal" evidence="10">
    <location>
        <begin position="228"/>
        <end position="399"/>
    </location>
</feature>
<feature type="domain" description="SecDF P1 head subdomain" evidence="12">
    <location>
        <begin position="131"/>
        <end position="226"/>
    </location>
</feature>
<evidence type="ECO:0000259" key="11">
    <source>
        <dbReference type="Pfam" id="PF21760"/>
    </source>
</evidence>
<evidence type="ECO:0000259" key="12">
    <source>
        <dbReference type="Pfam" id="PF22599"/>
    </source>
</evidence>
<proteinExistence type="inferred from homology"/>
<dbReference type="Proteomes" id="UP001596250">
    <property type="component" value="Unassembled WGS sequence"/>
</dbReference>
<organism evidence="13 14">
    <name type="scientific">Marinicrinis lubricantis</name>
    <dbReference type="NCBI Taxonomy" id="2086470"/>
    <lineage>
        <taxon>Bacteria</taxon>
        <taxon>Bacillati</taxon>
        <taxon>Bacillota</taxon>
        <taxon>Bacilli</taxon>
        <taxon>Bacillales</taxon>
        <taxon>Paenibacillaceae</taxon>
    </lineage>
</organism>
<protein>
    <recommendedName>
        <fullName evidence="9">Protein translocase subunit SecD</fullName>
    </recommendedName>
</protein>
<accession>A0ABW1ITQ9</accession>
<comment type="similarity">
    <text evidence="9">Belongs to the SecD/SecF family. SecD subfamily.</text>
</comment>
<evidence type="ECO:0000256" key="4">
    <source>
        <dbReference type="ARBA" id="ARBA00022692"/>
    </source>
</evidence>
<dbReference type="InterPro" id="IPR048631">
    <property type="entry name" value="SecD_1st"/>
</dbReference>
<dbReference type="SUPFAM" id="SSF82866">
    <property type="entry name" value="Multidrug efflux transporter AcrB transmembrane domain"/>
    <property type="match status" value="1"/>
</dbReference>
<comment type="function">
    <text evidence="9">Part of the Sec protein translocase complex. Interacts with the SecYEG preprotein conducting channel. SecDF uses the proton motive force (PMF) to complete protein translocation after the ATP-dependent function of SecA.</text>
</comment>
<dbReference type="RefSeq" id="WP_379895974.1">
    <property type="nucleotide sequence ID" value="NZ_CBCSCT010000014.1"/>
</dbReference>
<evidence type="ECO:0000256" key="2">
    <source>
        <dbReference type="ARBA" id="ARBA00022448"/>
    </source>
</evidence>
<evidence type="ECO:0000256" key="9">
    <source>
        <dbReference type="HAMAP-Rule" id="MF_01463"/>
    </source>
</evidence>
<comment type="subunit">
    <text evidence="9">Forms a complex with SecF. Part of the essential Sec protein translocation apparatus which comprises SecA, SecYEG and auxiliary proteins SecDF. Other proteins may also be involved.</text>
</comment>
<dbReference type="Pfam" id="PF21760">
    <property type="entry name" value="SecD_1st"/>
    <property type="match status" value="1"/>
</dbReference>
<feature type="domain" description="Protein translocase subunit SecDF P1" evidence="11">
    <location>
        <begin position="68"/>
        <end position="118"/>
    </location>
</feature>
<sequence length="420" mass="46037">MVDFKRIGTLALIIIATFAIIIVSSPTILKGIHLGLDLKGGFEILYEVKPLEEGQVITKDTLRETAYSLERRANVTKVAEPEILPEGTDRIRVRLAGVEDQEQVRDIMKKPAVLTFRSNVGCEDPTDFCTVELKGSDFKEGGASREFDPTTNQPIVSIELKDASKFYDVTQKLTGNVLAIYLDEEQLSIPAVNYPIGGGQATITGNFTNAEAEELAGIINSGSLPVQLEEIYTQSVGATLGQLSLEQTIRAGIMGTAVILLFMLAIYRVPGIIASITLITYIWMLLLVFYWMNATLTLPGIAALVLGIGMAVDANIITYERIREEMRSGKSMLSSLRAGSKNSWSTIFDANVTTILAGIVLYFMGTGAIQGFAITLIFSILVSILTNVFFSRWLLYLLIKSGWLKKPSSFGVKEAEIREL</sequence>
<keyword evidence="8 9" id="KW-0472">Membrane</keyword>
<comment type="subcellular location">
    <subcellularLocation>
        <location evidence="1 9">Cell membrane</location>
        <topology evidence="1 9">Multi-pass membrane protein</topology>
    </subcellularLocation>
</comment>
<dbReference type="PRINTS" id="PR00702">
    <property type="entry name" value="ACRIFLAVINRP"/>
</dbReference>
<comment type="caution">
    <text evidence="13">The sequence shown here is derived from an EMBL/GenBank/DDBJ whole genome shotgun (WGS) entry which is preliminary data.</text>
</comment>
<feature type="transmembrane region" description="Helical" evidence="9">
    <location>
        <begin position="272"/>
        <end position="292"/>
    </location>
</feature>
<keyword evidence="14" id="KW-1185">Reference proteome</keyword>
<dbReference type="PANTHER" id="PTHR30081:SF1">
    <property type="entry name" value="PROTEIN TRANSLOCASE SUBUNIT SECD"/>
    <property type="match status" value="1"/>
</dbReference>
<dbReference type="NCBIfam" id="TIGR01129">
    <property type="entry name" value="secD"/>
    <property type="match status" value="1"/>
</dbReference>
<dbReference type="Pfam" id="PF02355">
    <property type="entry name" value="SecD_SecF_C"/>
    <property type="match status" value="1"/>
</dbReference>
<evidence type="ECO:0000313" key="13">
    <source>
        <dbReference type="EMBL" id="MFC5988502.1"/>
    </source>
</evidence>
<keyword evidence="2 9" id="KW-0813">Transport</keyword>
<dbReference type="Gene3D" id="3.30.70.3220">
    <property type="match status" value="1"/>
</dbReference>
<dbReference type="Pfam" id="PF22599">
    <property type="entry name" value="SecDF_P1_head"/>
    <property type="match status" value="1"/>
</dbReference>
<dbReference type="InterPro" id="IPR055344">
    <property type="entry name" value="SecD_SecF_C_bact"/>
</dbReference>
<evidence type="ECO:0000259" key="10">
    <source>
        <dbReference type="Pfam" id="PF02355"/>
    </source>
</evidence>
<dbReference type="EMBL" id="JBHSQV010000181">
    <property type="protein sequence ID" value="MFC5988502.1"/>
    <property type="molecule type" value="Genomic_DNA"/>
</dbReference>
<dbReference type="Gene3D" id="1.20.1640.10">
    <property type="entry name" value="Multidrug efflux transporter AcrB transmembrane domain"/>
    <property type="match status" value="1"/>
</dbReference>
<feature type="transmembrane region" description="Helical" evidence="9">
    <location>
        <begin position="371"/>
        <end position="399"/>
    </location>
</feature>
<dbReference type="NCBIfam" id="TIGR00916">
    <property type="entry name" value="2A0604s01"/>
    <property type="match status" value="1"/>
</dbReference>
<dbReference type="HAMAP" id="MF_01463_B">
    <property type="entry name" value="SecD_B"/>
    <property type="match status" value="1"/>
</dbReference>
<feature type="transmembrane region" description="Helical" evidence="9">
    <location>
        <begin position="249"/>
        <end position="267"/>
    </location>
</feature>
<keyword evidence="4 9" id="KW-0812">Transmembrane</keyword>
<name>A0ABW1ITQ9_9BACL</name>
<dbReference type="InterPro" id="IPR048634">
    <property type="entry name" value="SecD_SecF_C"/>
</dbReference>
<evidence type="ECO:0000256" key="1">
    <source>
        <dbReference type="ARBA" id="ARBA00004651"/>
    </source>
</evidence>
<keyword evidence="3 9" id="KW-1003">Cell membrane</keyword>